<name>A0A7R9FGF5_9NEOP</name>
<accession>A0A7R9FGF5</accession>
<reference evidence="3" key="1">
    <citation type="submission" date="2020-11" db="EMBL/GenBank/DDBJ databases">
        <authorList>
            <person name="Tran Van P."/>
        </authorList>
    </citation>
    <scope>NUCLEOTIDE SEQUENCE</scope>
</reference>
<keyword evidence="1" id="KW-0175">Coiled coil</keyword>
<sequence length="384" mass="43333">MHEFNQLVQVMSYSCNQAPGHQTIVDYEPVELERLNIALDEEKCRLERTIQEFREEHVRMKSEYESTIAAVKMVEQDKEALQSTTAALMENLSALETEKRSILDTLEQSESQNSRLSQVTRKLQVTLRGIEDETLSLLEEKEDIENRWALELKVRLIKSGFLVAEVSRLDSWYQENELRAKVLEEEKQIISQQSSHLLSSLNDLLSQKDLAESELRLEVSARLEAQNRLKSAQDSVQHLEGALQTDISPSALRNKILPDVKKLRMFFEHVAEEARLDANMPVIMKNAVYARKSLAKKARSHILEQSRVEKAKTLGLDVTEAANGTAPLKRSLSFMISKNSLKPTLSRSLSARGSSGAMSRSRAKPQKLSNVGNTSSLLSVSEGD</sequence>
<protein>
    <submittedName>
        <fullName evidence="3">Uncharacterized protein</fullName>
    </submittedName>
</protein>
<evidence type="ECO:0000313" key="3">
    <source>
        <dbReference type="EMBL" id="CAD7452083.1"/>
    </source>
</evidence>
<evidence type="ECO:0000256" key="2">
    <source>
        <dbReference type="SAM" id="MobiDB-lite"/>
    </source>
</evidence>
<dbReference type="EMBL" id="OE000033">
    <property type="protein sequence ID" value="CAD7452083.1"/>
    <property type="molecule type" value="Genomic_DNA"/>
</dbReference>
<feature type="region of interest" description="Disordered" evidence="2">
    <location>
        <begin position="345"/>
        <end position="384"/>
    </location>
</feature>
<feature type="coiled-coil region" evidence="1">
    <location>
        <begin position="78"/>
        <end position="147"/>
    </location>
</feature>
<gene>
    <name evidence="3" type="ORF">TTEB3V08_LOCUS273</name>
</gene>
<feature type="compositionally biased region" description="Polar residues" evidence="2">
    <location>
        <begin position="367"/>
        <end position="384"/>
    </location>
</feature>
<dbReference type="AlphaFoldDB" id="A0A7R9FGF5"/>
<evidence type="ECO:0000256" key="1">
    <source>
        <dbReference type="SAM" id="Coils"/>
    </source>
</evidence>
<feature type="compositionally biased region" description="Low complexity" evidence="2">
    <location>
        <begin position="345"/>
        <end position="360"/>
    </location>
</feature>
<organism evidence="3">
    <name type="scientific">Timema tahoe</name>
    <dbReference type="NCBI Taxonomy" id="61484"/>
    <lineage>
        <taxon>Eukaryota</taxon>
        <taxon>Metazoa</taxon>
        <taxon>Ecdysozoa</taxon>
        <taxon>Arthropoda</taxon>
        <taxon>Hexapoda</taxon>
        <taxon>Insecta</taxon>
        <taxon>Pterygota</taxon>
        <taxon>Neoptera</taxon>
        <taxon>Polyneoptera</taxon>
        <taxon>Phasmatodea</taxon>
        <taxon>Timematodea</taxon>
        <taxon>Timematoidea</taxon>
        <taxon>Timematidae</taxon>
        <taxon>Timema</taxon>
    </lineage>
</organism>
<proteinExistence type="predicted"/>